<dbReference type="Gramene" id="AET2Gv20057600.2">
    <property type="protein sequence ID" value="AET2Gv20057600.2"/>
    <property type="gene ID" value="AET2Gv20057600"/>
</dbReference>
<accession>A0A453AB56</accession>
<dbReference type="Proteomes" id="UP000015105">
    <property type="component" value="Chromosome 2D"/>
</dbReference>
<dbReference type="SUPFAM" id="SSF48239">
    <property type="entry name" value="Terpenoid cyclases/Protein prenyltransferases"/>
    <property type="match status" value="1"/>
</dbReference>
<evidence type="ECO:0000313" key="2">
    <source>
        <dbReference type="Proteomes" id="UP000015105"/>
    </source>
</evidence>
<keyword evidence="2" id="KW-1185">Reference proteome</keyword>
<dbReference type="InterPro" id="IPR008930">
    <property type="entry name" value="Terpenoid_cyclase/PrenylTrfase"/>
</dbReference>
<reference evidence="1" key="4">
    <citation type="submission" date="2019-03" db="UniProtKB">
        <authorList>
            <consortium name="EnsemblPlants"/>
        </authorList>
    </citation>
    <scope>IDENTIFICATION</scope>
</reference>
<dbReference type="Gene3D" id="1.50.10.20">
    <property type="match status" value="1"/>
</dbReference>
<reference evidence="1" key="5">
    <citation type="journal article" date="2021" name="G3 (Bethesda)">
        <title>Aegilops tauschii genome assembly Aet v5.0 features greater sequence contiguity and improved annotation.</title>
        <authorList>
            <person name="Wang L."/>
            <person name="Zhu T."/>
            <person name="Rodriguez J.C."/>
            <person name="Deal K.R."/>
            <person name="Dubcovsky J."/>
            <person name="McGuire P.E."/>
            <person name="Lux T."/>
            <person name="Spannagl M."/>
            <person name="Mayer K.F.X."/>
            <person name="Baldrich P."/>
            <person name="Meyers B.C."/>
            <person name="Huo N."/>
            <person name="Gu Y.Q."/>
            <person name="Zhou H."/>
            <person name="Devos K.M."/>
            <person name="Bennetzen J.L."/>
            <person name="Unver T."/>
            <person name="Budak H."/>
            <person name="Gulick P.J."/>
            <person name="Galiba G."/>
            <person name="Kalapos B."/>
            <person name="Nelson D.R."/>
            <person name="Li P."/>
            <person name="You F.M."/>
            <person name="Luo M.C."/>
            <person name="Dvorak J."/>
        </authorList>
    </citation>
    <scope>NUCLEOTIDE SEQUENCE [LARGE SCALE GENOMIC DNA]</scope>
    <source>
        <strain evidence="1">cv. AL8/78</strain>
    </source>
</reference>
<reference evidence="2" key="2">
    <citation type="journal article" date="2017" name="Nat. Plants">
        <title>The Aegilops tauschii genome reveals multiple impacts of transposons.</title>
        <authorList>
            <person name="Zhao G."/>
            <person name="Zou C."/>
            <person name="Li K."/>
            <person name="Wang K."/>
            <person name="Li T."/>
            <person name="Gao L."/>
            <person name="Zhang X."/>
            <person name="Wang H."/>
            <person name="Yang Z."/>
            <person name="Liu X."/>
            <person name="Jiang W."/>
            <person name="Mao L."/>
            <person name="Kong X."/>
            <person name="Jiao Y."/>
            <person name="Jia J."/>
        </authorList>
    </citation>
    <scope>NUCLEOTIDE SEQUENCE [LARGE SCALE GENOMIC DNA]</scope>
    <source>
        <strain evidence="2">cv. AL8/78</strain>
    </source>
</reference>
<name>A0A453AB56_AEGTS</name>
<reference evidence="1" key="3">
    <citation type="journal article" date="2017" name="Nature">
        <title>Genome sequence of the progenitor of the wheat D genome Aegilops tauschii.</title>
        <authorList>
            <person name="Luo M.C."/>
            <person name="Gu Y.Q."/>
            <person name="Puiu D."/>
            <person name="Wang H."/>
            <person name="Twardziok S.O."/>
            <person name="Deal K.R."/>
            <person name="Huo N."/>
            <person name="Zhu T."/>
            <person name="Wang L."/>
            <person name="Wang Y."/>
            <person name="McGuire P.E."/>
            <person name="Liu S."/>
            <person name="Long H."/>
            <person name="Ramasamy R.K."/>
            <person name="Rodriguez J.C."/>
            <person name="Van S.L."/>
            <person name="Yuan L."/>
            <person name="Wang Z."/>
            <person name="Xia Z."/>
            <person name="Xiao L."/>
            <person name="Anderson O.D."/>
            <person name="Ouyang S."/>
            <person name="Liang Y."/>
            <person name="Zimin A.V."/>
            <person name="Pertea G."/>
            <person name="Qi P."/>
            <person name="Bennetzen J.L."/>
            <person name="Dai X."/>
            <person name="Dawson M.W."/>
            <person name="Muller H.G."/>
            <person name="Kugler K."/>
            <person name="Rivarola-Duarte L."/>
            <person name="Spannagl M."/>
            <person name="Mayer K.F.X."/>
            <person name="Lu F.H."/>
            <person name="Bevan M.W."/>
            <person name="Leroy P."/>
            <person name="Li P."/>
            <person name="You F.M."/>
            <person name="Sun Q."/>
            <person name="Liu Z."/>
            <person name="Lyons E."/>
            <person name="Wicker T."/>
            <person name="Salzberg S.L."/>
            <person name="Devos K.M."/>
            <person name="Dvorak J."/>
        </authorList>
    </citation>
    <scope>NUCLEOTIDE SEQUENCE [LARGE SCALE GENOMIC DNA]</scope>
    <source>
        <strain evidence="1">cv. AL8/78</strain>
    </source>
</reference>
<dbReference type="AlphaFoldDB" id="A0A453AB56"/>
<protein>
    <submittedName>
        <fullName evidence="1">Uncharacterized protein</fullName>
    </submittedName>
</protein>
<organism evidence="1 2">
    <name type="scientific">Aegilops tauschii subsp. strangulata</name>
    <name type="common">Goatgrass</name>
    <dbReference type="NCBI Taxonomy" id="200361"/>
    <lineage>
        <taxon>Eukaryota</taxon>
        <taxon>Viridiplantae</taxon>
        <taxon>Streptophyta</taxon>
        <taxon>Embryophyta</taxon>
        <taxon>Tracheophyta</taxon>
        <taxon>Spermatophyta</taxon>
        <taxon>Magnoliopsida</taxon>
        <taxon>Liliopsida</taxon>
        <taxon>Poales</taxon>
        <taxon>Poaceae</taxon>
        <taxon>BOP clade</taxon>
        <taxon>Pooideae</taxon>
        <taxon>Triticodae</taxon>
        <taxon>Triticeae</taxon>
        <taxon>Triticinae</taxon>
        <taxon>Aegilops</taxon>
    </lineage>
</organism>
<reference evidence="2" key="1">
    <citation type="journal article" date="2014" name="Science">
        <title>Ancient hybridizations among the ancestral genomes of bread wheat.</title>
        <authorList>
            <consortium name="International Wheat Genome Sequencing Consortium,"/>
            <person name="Marcussen T."/>
            <person name="Sandve S.R."/>
            <person name="Heier L."/>
            <person name="Spannagl M."/>
            <person name="Pfeifer M."/>
            <person name="Jakobsen K.S."/>
            <person name="Wulff B.B."/>
            <person name="Steuernagel B."/>
            <person name="Mayer K.F."/>
            <person name="Olsen O.A."/>
        </authorList>
    </citation>
    <scope>NUCLEOTIDE SEQUENCE [LARGE SCALE GENOMIC DNA]</scope>
    <source>
        <strain evidence="2">cv. AL8/78</strain>
    </source>
</reference>
<proteinExistence type="predicted"/>
<sequence length="41" mass="4898">MIQEHVGCFNSSLYFNYANYRNLYPIMALGELHRRLLAIKH</sequence>
<evidence type="ECO:0000313" key="1">
    <source>
        <dbReference type="EnsemblPlants" id="AET2Gv20057600.2"/>
    </source>
</evidence>
<dbReference type="EnsemblPlants" id="AET2Gv20057600.2">
    <property type="protein sequence ID" value="AET2Gv20057600.2"/>
    <property type="gene ID" value="AET2Gv20057600"/>
</dbReference>